<organism evidence="2 3">
    <name type="scientific">Solanum tuberosum</name>
    <name type="common">Potato</name>
    <dbReference type="NCBI Taxonomy" id="4113"/>
    <lineage>
        <taxon>Eukaryota</taxon>
        <taxon>Viridiplantae</taxon>
        <taxon>Streptophyta</taxon>
        <taxon>Embryophyta</taxon>
        <taxon>Tracheophyta</taxon>
        <taxon>Spermatophyta</taxon>
        <taxon>Magnoliopsida</taxon>
        <taxon>eudicotyledons</taxon>
        <taxon>Gunneridae</taxon>
        <taxon>Pentapetalae</taxon>
        <taxon>asterids</taxon>
        <taxon>lamiids</taxon>
        <taxon>Solanales</taxon>
        <taxon>Solanaceae</taxon>
        <taxon>Solanoideae</taxon>
        <taxon>Solaneae</taxon>
        <taxon>Solanum</taxon>
    </lineage>
</organism>
<dbReference type="InParanoid" id="M1E0C6"/>
<evidence type="ECO:0000256" key="1">
    <source>
        <dbReference type="SAM" id="MobiDB-lite"/>
    </source>
</evidence>
<dbReference type="Proteomes" id="UP000011115">
    <property type="component" value="Unassembled WGS sequence"/>
</dbReference>
<protein>
    <submittedName>
        <fullName evidence="2">Uncharacterized protein</fullName>
    </submittedName>
</protein>
<dbReference type="PaxDb" id="4113-PGSC0003DMT400097306"/>
<evidence type="ECO:0000313" key="2">
    <source>
        <dbReference type="EnsemblPlants" id="PGSC0003DMT400097306"/>
    </source>
</evidence>
<accession>M1E0C6</accession>
<evidence type="ECO:0000313" key="3">
    <source>
        <dbReference type="Proteomes" id="UP000011115"/>
    </source>
</evidence>
<name>M1E0C6_SOLTU</name>
<keyword evidence="3" id="KW-1185">Reference proteome</keyword>
<dbReference type="EnsemblPlants" id="PGSC0003DMT400097306">
    <property type="protein sequence ID" value="PGSC0003DMT400097306"/>
    <property type="gene ID" value="PGSC0003DMG400046877"/>
</dbReference>
<dbReference type="HOGENOM" id="CLU_029307_5_3_1"/>
<reference evidence="3" key="1">
    <citation type="journal article" date="2011" name="Nature">
        <title>Genome sequence and analysis of the tuber crop potato.</title>
        <authorList>
            <consortium name="The Potato Genome Sequencing Consortium"/>
        </authorList>
    </citation>
    <scope>NUCLEOTIDE SEQUENCE [LARGE SCALE GENOMIC DNA]</scope>
    <source>
        <strain evidence="3">cv. DM1-3 516 R44</strain>
    </source>
</reference>
<feature type="region of interest" description="Disordered" evidence="1">
    <location>
        <begin position="78"/>
        <end position="138"/>
    </location>
</feature>
<sequence length="138" mass="14703">MIALLRPKFLKLFSNFLRATSSSPKGVGDPPNGPGHHQPALIFERFYSGTFGEPDLARQSGSWACGITINVEAAASRVKATKLPPKGSKGKGKAPIELTPVEESSDSEGVYFTHLTTPGNESQSKDGSPASIYEPKDD</sequence>
<feature type="compositionally biased region" description="Polar residues" evidence="1">
    <location>
        <begin position="114"/>
        <end position="126"/>
    </location>
</feature>
<dbReference type="Gramene" id="PGSC0003DMT400097306">
    <property type="protein sequence ID" value="PGSC0003DMT400097306"/>
    <property type="gene ID" value="PGSC0003DMG400046877"/>
</dbReference>
<reference evidence="2" key="2">
    <citation type="submission" date="2015-06" db="UniProtKB">
        <authorList>
            <consortium name="EnsemblPlants"/>
        </authorList>
    </citation>
    <scope>IDENTIFICATION</scope>
    <source>
        <strain evidence="2">DM1-3 516 R44</strain>
    </source>
</reference>
<proteinExistence type="predicted"/>
<dbReference type="AlphaFoldDB" id="M1E0C6"/>